<evidence type="ECO:0000256" key="7">
    <source>
        <dbReference type="ARBA" id="ARBA00022989"/>
    </source>
</evidence>
<dbReference type="SMART" id="SM00382">
    <property type="entry name" value="AAA"/>
    <property type="match status" value="2"/>
</dbReference>
<evidence type="ECO:0000256" key="1">
    <source>
        <dbReference type="ARBA" id="ARBA00004141"/>
    </source>
</evidence>
<evidence type="ECO:0000256" key="2">
    <source>
        <dbReference type="ARBA" id="ARBA00022448"/>
    </source>
</evidence>
<evidence type="ECO:0000256" key="6">
    <source>
        <dbReference type="ARBA" id="ARBA00022840"/>
    </source>
</evidence>
<keyword evidence="6" id="KW-0067">ATP-binding</keyword>
<feature type="transmembrane region" description="Helical" evidence="10">
    <location>
        <begin position="920"/>
        <end position="944"/>
    </location>
</feature>
<feature type="transmembrane region" description="Helical" evidence="10">
    <location>
        <begin position="41"/>
        <end position="60"/>
    </location>
</feature>
<dbReference type="SUPFAM" id="SSF52540">
    <property type="entry name" value="P-loop containing nucleoside triphosphate hydrolases"/>
    <property type="match status" value="2"/>
</dbReference>
<dbReference type="InterPro" id="IPR036640">
    <property type="entry name" value="ABC1_TM_sf"/>
</dbReference>
<organism evidence="13 14">
    <name type="scientific">Cordyceps militaris</name>
    <name type="common">Caterpillar fungus</name>
    <name type="synonym">Clavaria militaris</name>
    <dbReference type="NCBI Taxonomy" id="73501"/>
    <lineage>
        <taxon>Eukaryota</taxon>
        <taxon>Fungi</taxon>
        <taxon>Dikarya</taxon>
        <taxon>Ascomycota</taxon>
        <taxon>Pezizomycotina</taxon>
        <taxon>Sordariomycetes</taxon>
        <taxon>Hypocreomycetidae</taxon>
        <taxon>Hypocreales</taxon>
        <taxon>Cordycipitaceae</taxon>
        <taxon>Cordyceps</taxon>
    </lineage>
</organism>
<feature type="transmembrane region" description="Helical" evidence="10">
    <location>
        <begin position="107"/>
        <end position="126"/>
    </location>
</feature>
<name>A0A2H4SKM1_CORMI</name>
<gene>
    <name evidence="13" type="ORF">A9K55_006971</name>
</gene>
<dbReference type="Gene3D" id="3.40.50.300">
    <property type="entry name" value="P-loop containing nucleotide triphosphate hydrolases"/>
    <property type="match status" value="2"/>
</dbReference>
<dbReference type="Proteomes" id="UP000323067">
    <property type="component" value="Chromosome vii"/>
</dbReference>
<dbReference type="InterPro" id="IPR027417">
    <property type="entry name" value="P-loop_NTPase"/>
</dbReference>
<feature type="domain" description="ABC transporter" evidence="11">
    <location>
        <begin position="1211"/>
        <end position="1469"/>
    </location>
</feature>
<dbReference type="CDD" id="cd03250">
    <property type="entry name" value="ABCC_MRP_domain1"/>
    <property type="match status" value="1"/>
</dbReference>
<dbReference type="GO" id="GO:0005524">
    <property type="term" value="F:ATP binding"/>
    <property type="evidence" value="ECO:0007669"/>
    <property type="project" value="UniProtKB-KW"/>
</dbReference>
<accession>A0A2H4SKM1</accession>
<comment type="subcellular location">
    <subcellularLocation>
        <location evidence="1">Membrane</location>
        <topology evidence="1">Multi-pass membrane protein</topology>
    </subcellularLocation>
</comment>
<feature type="domain" description="ABC transmembrane type-1" evidence="12">
    <location>
        <begin position="883"/>
        <end position="1163"/>
    </location>
</feature>
<feature type="region of interest" description="Disordered" evidence="9">
    <location>
        <begin position="1334"/>
        <end position="1354"/>
    </location>
</feature>
<evidence type="ECO:0000259" key="12">
    <source>
        <dbReference type="PROSITE" id="PS50929"/>
    </source>
</evidence>
<evidence type="ECO:0000256" key="3">
    <source>
        <dbReference type="ARBA" id="ARBA00022692"/>
    </source>
</evidence>
<feature type="transmembrane region" description="Helical" evidence="10">
    <location>
        <begin position="272"/>
        <end position="294"/>
    </location>
</feature>
<feature type="transmembrane region" description="Helical" evidence="10">
    <location>
        <begin position="168"/>
        <end position="186"/>
    </location>
</feature>
<keyword evidence="5" id="KW-0547">Nucleotide-binding</keyword>
<evidence type="ECO:0000256" key="8">
    <source>
        <dbReference type="ARBA" id="ARBA00023136"/>
    </source>
</evidence>
<feature type="domain" description="ABC transporter" evidence="11">
    <location>
        <begin position="605"/>
        <end position="828"/>
    </location>
</feature>
<feature type="transmembrane region" description="Helical" evidence="10">
    <location>
        <begin position="1020"/>
        <end position="1039"/>
    </location>
</feature>
<feature type="transmembrane region" description="Helical" evidence="10">
    <location>
        <begin position="138"/>
        <end position="162"/>
    </location>
</feature>
<keyword evidence="3 10" id="KW-0812">Transmembrane</keyword>
<evidence type="ECO:0000256" key="9">
    <source>
        <dbReference type="SAM" id="MobiDB-lite"/>
    </source>
</evidence>
<dbReference type="VEuPathDB" id="FungiDB:CCM_08059"/>
<dbReference type="CDD" id="cd18604">
    <property type="entry name" value="ABC_6TM_VMR1_D2_like"/>
    <property type="match status" value="1"/>
</dbReference>
<evidence type="ECO:0000256" key="5">
    <source>
        <dbReference type="ARBA" id="ARBA00022741"/>
    </source>
</evidence>
<protein>
    <submittedName>
        <fullName evidence="13">Abc transporter</fullName>
    </submittedName>
</protein>
<dbReference type="Gene3D" id="1.20.1560.10">
    <property type="entry name" value="ABC transporter type 1, transmembrane domain"/>
    <property type="match status" value="2"/>
</dbReference>
<keyword evidence="4" id="KW-0677">Repeat</keyword>
<dbReference type="GO" id="GO:0005737">
    <property type="term" value="C:cytoplasm"/>
    <property type="evidence" value="ECO:0007669"/>
    <property type="project" value="UniProtKB-ARBA"/>
</dbReference>
<dbReference type="OrthoDB" id="6500128at2759"/>
<dbReference type="GO" id="GO:0016020">
    <property type="term" value="C:membrane"/>
    <property type="evidence" value="ECO:0007669"/>
    <property type="project" value="UniProtKB-SubCell"/>
</dbReference>
<dbReference type="Pfam" id="PF00005">
    <property type="entry name" value="ABC_tran"/>
    <property type="match status" value="2"/>
</dbReference>
<evidence type="ECO:0000259" key="11">
    <source>
        <dbReference type="PROSITE" id="PS50893"/>
    </source>
</evidence>
<dbReference type="Pfam" id="PF00664">
    <property type="entry name" value="ABC_membrane"/>
    <property type="match status" value="2"/>
</dbReference>
<feature type="transmembrane region" description="Helical" evidence="10">
    <location>
        <begin position="993"/>
        <end position="1014"/>
    </location>
</feature>
<dbReference type="GO" id="GO:0140359">
    <property type="term" value="F:ABC-type transporter activity"/>
    <property type="evidence" value="ECO:0007669"/>
    <property type="project" value="InterPro"/>
</dbReference>
<dbReference type="SUPFAM" id="SSF90123">
    <property type="entry name" value="ABC transporter transmembrane region"/>
    <property type="match status" value="2"/>
</dbReference>
<dbReference type="InterPro" id="IPR017871">
    <property type="entry name" value="ABC_transporter-like_CS"/>
</dbReference>
<dbReference type="EMBL" id="CP023324">
    <property type="protein sequence ID" value="ATY63652.1"/>
    <property type="molecule type" value="Genomic_DNA"/>
</dbReference>
<feature type="transmembrane region" description="Helical" evidence="10">
    <location>
        <begin position="440"/>
        <end position="460"/>
    </location>
</feature>
<evidence type="ECO:0000313" key="13">
    <source>
        <dbReference type="EMBL" id="ATY63652.1"/>
    </source>
</evidence>
<evidence type="ECO:0000313" key="14">
    <source>
        <dbReference type="Proteomes" id="UP000323067"/>
    </source>
</evidence>
<proteinExistence type="predicted"/>
<dbReference type="PROSITE" id="PS50929">
    <property type="entry name" value="ABC_TM1F"/>
    <property type="match status" value="2"/>
</dbReference>
<feature type="transmembrane region" description="Helical" evidence="10">
    <location>
        <begin position="320"/>
        <end position="337"/>
    </location>
</feature>
<reference evidence="13 14" key="1">
    <citation type="journal article" date="2017" name="BMC Genomics">
        <title>Chromosome level assembly and secondary metabolite potential of the parasitic fungus Cordyceps militaris.</title>
        <authorList>
            <person name="Kramer G.J."/>
            <person name="Nodwell J.R."/>
        </authorList>
    </citation>
    <scope>NUCLEOTIDE SEQUENCE [LARGE SCALE GENOMIC DNA]</scope>
    <source>
        <strain evidence="13 14">ATCC 34164</strain>
    </source>
</reference>
<sequence length="1790" mass="196253">MDTIYAYSNRAALHDLFSHARHGDGRDPAWVQTIVALGRHGAVQIAITSASLLWAIARTLKIRHDGSGKAVPYKPKGTFHYEALGHLLRGVSLALFLVAGSHNGRQWSNAIAVGYLFLLGLFRILVRGATRPMLLHQIALVSTVTLVLTAAADLLPLIVLKSTYRPDVIVSLSIASLASTVLVLGFSPREWQPPRAGIDVPEGFTAVPSDEETRSWINENVTFAHIDKLVYKSFTGTITMEDMPNIPWHYHPELLRLGFSAMRTKKKTTARTIFDLLAPQILQSVILGISYPFFELCGPLSLYQILEYIRNPEAATLQPYVWLIVLFGGRLLQSILLQKFISLTRKIAMYCKIMLTGEVFHAALGSRELNGNILQDAEKNEEEATQSREGTAAGMLENLISTDMNTITSLRVFLMAVAQIPASVLAVVGLYNVIGWPMFAGLFIVFLSAPISGYIMGYMMRFEKKLKVFQDVRVSMLSEYLRSIKAIKYFGWEDSIVSRVRDIRAKEQRQNWNISMCWVVFSQVTSFMPICSLLAIFGLYVGILNLPMTASVAYTTVTLFDTVRGNLDFISAVVLELPKILVSLRRFDSFFAALDPLDRYPEGPLRIHRATFRRNRAASFSLSNITIDFVENGLNTITGISGSGKTTLLLALLGETIKEAGTVTRPRDAAFASQTAWLQAQSIRENILFTLKHDERRYRSVVSACCLDVDFAEFANGDMTQVGENGAALSGGQRARIALARALYSFAPLLVLDDIFSALDTKTTVLVWNRVFCSDLIKNRTVILVTQLNWVVGEADLAITLEDGSVKSTDQNLGHVRVPQNLPAYSSGDLDNAAPATDVEETPNLAETEKMNLIDDEVEKSGVLGGFPVLQYLMYFGGPIAVILTMGVMLAQTAAELVTKYWLRVWVDNANTDVSASTSFYLSIFVALSLGTDAINAVCFWTFIRGAWYAARTLHENAVHALFNVSLGWYTDHPVGRVINRLSGDMETLDQNIIGTVFVTTRTIIMSIMMLTAITWILPVFMGPTVVLAGLGIFVGVMYNQNAIYLKQLVSASQSPILSSFSEGLNGMAVIRATSSLPGLFSEQLGRLLTSSAQAGVSQIDADQWIKFRMNTISGLINVCAAFLAIWESDRLSAGIVGFCLSQATDISSAILMLVFQASELNLQMQTFHRVRQYGKLPLEEESLSEDKLVPDDAAKECQAAPPNWPATGAIEFRNVTVRYGSDGPDVLKNINLRFNAGERVAVVGRTGSGKSTLVLSMLRFTNIVSGQILYDGVDVTSIPYKELRQAISMIPQESQLFQGTLAENLDPTDTISQVDLQKALDVCQSIAAIKTSRQHSATASDDDERNSADTLGGGLTLETQVKAKGENFSHGQRQVLSLCRILARQSKLMLLDEATSNMDAETDAGIQTALREAAAEGQGRCLVTIAHRLQSIADYDRVVVMGSGEVLEVGSPRELMEKKGSYYDLVMHDHDATSAEGSSISSHFVQASLQELGHNIKSPEPRLTVNPSLKALYESVAQLNSSVLCRLAFSACTKHCRFLRRLKGNQRVGNSKCGGFGGNWRSLAAGLFKVCSEGVTTPFCVLQSESRKVGLAGVNRLRQPIWRGVAKQRDMIRTGQTAVATCTVPKNPAPRPMTTATIALTLSAPPWSPSNLSPCSRMLHHHASSLANFVKDFLVEARQDEKGKEGLVRSMHAAISCPEKRHGTIHMSSLPGFVVQPPGRQHGNMRPPSLISKLMSSPLMMKRNRPGPHAVGTSVCHCATAFRLPLSSLALPIVLPQFFSILASLVESR</sequence>
<dbReference type="InterPro" id="IPR050173">
    <property type="entry name" value="ABC_transporter_C-like"/>
</dbReference>
<dbReference type="FunFam" id="3.40.50.300:FF:000838">
    <property type="entry name" value="ABC multidrug transporter (Eurofung)"/>
    <property type="match status" value="1"/>
</dbReference>
<dbReference type="FunFam" id="1.20.1560.10:FF:000013">
    <property type="entry name" value="ABC transporter C family member 2"/>
    <property type="match status" value="1"/>
</dbReference>
<keyword evidence="7 10" id="KW-1133">Transmembrane helix</keyword>
<dbReference type="InterPro" id="IPR003593">
    <property type="entry name" value="AAA+_ATPase"/>
</dbReference>
<feature type="transmembrane region" description="Helical" evidence="10">
    <location>
        <begin position="872"/>
        <end position="895"/>
    </location>
</feature>
<dbReference type="InterPro" id="IPR003439">
    <property type="entry name" value="ABC_transporter-like_ATP-bd"/>
</dbReference>
<feature type="transmembrane region" description="Helical" evidence="10">
    <location>
        <begin position="516"/>
        <end position="543"/>
    </location>
</feature>
<dbReference type="PANTHER" id="PTHR24223:SF356">
    <property type="entry name" value="ATP-BINDING CASSETTE TRANSPORTER ABC4"/>
    <property type="match status" value="1"/>
</dbReference>
<dbReference type="PANTHER" id="PTHR24223">
    <property type="entry name" value="ATP-BINDING CASSETTE SUB-FAMILY C"/>
    <property type="match status" value="1"/>
</dbReference>
<dbReference type="CDD" id="cd03244">
    <property type="entry name" value="ABCC_MRP_domain2"/>
    <property type="match status" value="1"/>
</dbReference>
<dbReference type="VEuPathDB" id="FungiDB:A9K55_006971"/>
<dbReference type="InterPro" id="IPR011527">
    <property type="entry name" value="ABC1_TM_dom"/>
</dbReference>
<evidence type="ECO:0000256" key="10">
    <source>
        <dbReference type="SAM" id="Phobius"/>
    </source>
</evidence>
<feature type="transmembrane region" description="Helical" evidence="10">
    <location>
        <begin position="412"/>
        <end position="434"/>
    </location>
</feature>
<keyword evidence="2" id="KW-0813">Transport</keyword>
<dbReference type="PROSITE" id="PS50893">
    <property type="entry name" value="ABC_TRANSPORTER_2"/>
    <property type="match status" value="2"/>
</dbReference>
<feature type="domain" description="ABC transmembrane type-1" evidence="12">
    <location>
        <begin position="293"/>
        <end position="579"/>
    </location>
</feature>
<keyword evidence="8 10" id="KW-0472">Membrane</keyword>
<evidence type="ECO:0000256" key="4">
    <source>
        <dbReference type="ARBA" id="ARBA00022737"/>
    </source>
</evidence>
<dbReference type="PROSITE" id="PS00211">
    <property type="entry name" value="ABC_TRANSPORTER_1"/>
    <property type="match status" value="2"/>
</dbReference>
<dbReference type="GO" id="GO:0016887">
    <property type="term" value="F:ATP hydrolysis activity"/>
    <property type="evidence" value="ECO:0007669"/>
    <property type="project" value="InterPro"/>
</dbReference>
<dbReference type="CDD" id="cd18596">
    <property type="entry name" value="ABC_6TM_VMR1_D1_like"/>
    <property type="match status" value="1"/>
</dbReference>